<evidence type="ECO:0000313" key="3">
    <source>
        <dbReference type="Proteomes" id="UP000753908"/>
    </source>
</evidence>
<gene>
    <name evidence="2" type="ORF">KME25_08045</name>
</gene>
<dbReference type="EMBL" id="JAHHIF010000008">
    <property type="protein sequence ID" value="MBW4544378.1"/>
    <property type="molecule type" value="Genomic_DNA"/>
</dbReference>
<protein>
    <submittedName>
        <fullName evidence="2">Spy/CpxP family protein refolding chaperone</fullName>
    </submittedName>
</protein>
<evidence type="ECO:0000313" key="2">
    <source>
        <dbReference type="EMBL" id="MBW4544378.1"/>
    </source>
</evidence>
<dbReference type="AlphaFoldDB" id="A0A951U8K8"/>
<dbReference type="Gene3D" id="1.20.120.1490">
    <property type="match status" value="1"/>
</dbReference>
<proteinExistence type="predicted"/>
<evidence type="ECO:0000256" key="1">
    <source>
        <dbReference type="SAM" id="Coils"/>
    </source>
</evidence>
<reference evidence="2" key="2">
    <citation type="journal article" date="2022" name="Microbiol. Resour. Announc.">
        <title>Metagenome Sequencing to Explore Phylogenomics of Terrestrial Cyanobacteria.</title>
        <authorList>
            <person name="Ward R.D."/>
            <person name="Stajich J.E."/>
            <person name="Johansen J.R."/>
            <person name="Huntemann M."/>
            <person name="Clum A."/>
            <person name="Foster B."/>
            <person name="Foster B."/>
            <person name="Roux S."/>
            <person name="Palaniappan K."/>
            <person name="Varghese N."/>
            <person name="Mukherjee S."/>
            <person name="Reddy T.B.K."/>
            <person name="Daum C."/>
            <person name="Copeland A."/>
            <person name="Chen I.A."/>
            <person name="Ivanova N.N."/>
            <person name="Kyrpides N.C."/>
            <person name="Shapiro N."/>
            <person name="Eloe-Fadrosh E.A."/>
            <person name="Pietrasiak N."/>
        </authorList>
    </citation>
    <scope>NUCLEOTIDE SEQUENCE</scope>
    <source>
        <strain evidence="2">CPER-KK1</strain>
    </source>
</reference>
<dbReference type="Pfam" id="PF07813">
    <property type="entry name" value="LTXXQ"/>
    <property type="match status" value="1"/>
</dbReference>
<sequence length="155" mass="17787">MLLRRVSIWSVLLLAIGGVVALVNPKPLTSQIEQNVIGQARPNQEGQSLVEELNLTPQQEQQLKAIQQQYKDQMAQQRQELQQAQQELSGLMAGTASQGQIRDKYREVNVLRQQKGELHLESMLAIREILTPQQRRQFARLMQHQKGNFRADRPN</sequence>
<organism evidence="2 3">
    <name type="scientific">Symplocastrum torsivum CPER-KK1</name>
    <dbReference type="NCBI Taxonomy" id="450513"/>
    <lineage>
        <taxon>Bacteria</taxon>
        <taxon>Bacillati</taxon>
        <taxon>Cyanobacteriota</taxon>
        <taxon>Cyanophyceae</taxon>
        <taxon>Oscillatoriophycideae</taxon>
        <taxon>Oscillatoriales</taxon>
        <taxon>Microcoleaceae</taxon>
        <taxon>Symplocastrum</taxon>
    </lineage>
</organism>
<feature type="coiled-coil region" evidence="1">
    <location>
        <begin position="60"/>
        <end position="94"/>
    </location>
</feature>
<reference evidence="2" key="1">
    <citation type="submission" date="2021-05" db="EMBL/GenBank/DDBJ databases">
        <authorList>
            <person name="Pietrasiak N."/>
            <person name="Ward R."/>
            <person name="Stajich J.E."/>
            <person name="Kurbessoian T."/>
        </authorList>
    </citation>
    <scope>NUCLEOTIDE SEQUENCE</scope>
    <source>
        <strain evidence="2">CPER-KK1</strain>
    </source>
</reference>
<keyword evidence="1" id="KW-0175">Coiled coil</keyword>
<accession>A0A951U8K8</accession>
<dbReference type="GO" id="GO:0042597">
    <property type="term" value="C:periplasmic space"/>
    <property type="evidence" value="ECO:0007669"/>
    <property type="project" value="InterPro"/>
</dbReference>
<name>A0A951U8K8_9CYAN</name>
<dbReference type="InterPro" id="IPR012899">
    <property type="entry name" value="LTXXQ"/>
</dbReference>
<comment type="caution">
    <text evidence="2">The sequence shown here is derived from an EMBL/GenBank/DDBJ whole genome shotgun (WGS) entry which is preliminary data.</text>
</comment>
<dbReference type="Proteomes" id="UP000753908">
    <property type="component" value="Unassembled WGS sequence"/>
</dbReference>